<keyword evidence="3" id="KW-1185">Reference proteome</keyword>
<feature type="signal peptide" evidence="1">
    <location>
        <begin position="1"/>
        <end position="23"/>
    </location>
</feature>
<evidence type="ECO:0000313" key="3">
    <source>
        <dbReference type="Proteomes" id="UP000027471"/>
    </source>
</evidence>
<protein>
    <submittedName>
        <fullName evidence="2">Uncharacterized protein</fullName>
    </submittedName>
</protein>
<name>A0A074KGG8_9RHOB</name>
<proteinExistence type="predicted"/>
<gene>
    <name evidence="2" type="ORF">DT23_12900</name>
</gene>
<dbReference type="RefSeq" id="WP_038129312.1">
    <property type="nucleotide sequence ID" value="NZ_AUNB01000017.1"/>
</dbReference>
<dbReference type="OrthoDB" id="7874985at2"/>
<dbReference type="PROSITE" id="PS51257">
    <property type="entry name" value="PROKAR_LIPOPROTEIN"/>
    <property type="match status" value="1"/>
</dbReference>
<sequence>MSRRTLKRFRQITPPLFASLVLAGCTEANHIGNPLTLPIRAIASGAENAAYSHKRGVVKTWITRNEAGMRAERFDGPVTQSLLETLPAAARNQARQDLKEAAPHADFPERATVIIMVHRD</sequence>
<feature type="chain" id="PRO_5001695363" evidence="1">
    <location>
        <begin position="24"/>
        <end position="120"/>
    </location>
</feature>
<dbReference type="STRING" id="1353528.DT23_12900"/>
<reference evidence="2 3" key="1">
    <citation type="journal article" date="2015" name="Antonie Van Leeuwenhoek">
        <title>Thioclava indica sp. nov., isolated from surface seawater of the Indian Ocean.</title>
        <authorList>
            <person name="Liu Y."/>
            <person name="Lai Q."/>
            <person name="Du J."/>
            <person name="Xu H."/>
            <person name="Jiang L."/>
            <person name="Shao Z."/>
        </authorList>
    </citation>
    <scope>NUCLEOTIDE SEQUENCE [LARGE SCALE GENOMIC DNA]</scope>
    <source>
        <strain evidence="2 3">DT23-4</strain>
    </source>
</reference>
<keyword evidence="1" id="KW-0732">Signal</keyword>
<comment type="caution">
    <text evidence="2">The sequence shown here is derived from an EMBL/GenBank/DDBJ whole genome shotgun (WGS) entry which is preliminary data.</text>
</comment>
<dbReference type="Proteomes" id="UP000027471">
    <property type="component" value="Unassembled WGS sequence"/>
</dbReference>
<dbReference type="EMBL" id="AUNB01000017">
    <property type="protein sequence ID" value="KEO60612.1"/>
    <property type="molecule type" value="Genomic_DNA"/>
</dbReference>
<evidence type="ECO:0000313" key="2">
    <source>
        <dbReference type="EMBL" id="KEO60612.1"/>
    </source>
</evidence>
<accession>A0A074KGG8</accession>
<evidence type="ECO:0000256" key="1">
    <source>
        <dbReference type="SAM" id="SignalP"/>
    </source>
</evidence>
<dbReference type="AlphaFoldDB" id="A0A074KGG8"/>
<organism evidence="2 3">
    <name type="scientific">Thioclava indica</name>
    <dbReference type="NCBI Taxonomy" id="1353528"/>
    <lineage>
        <taxon>Bacteria</taxon>
        <taxon>Pseudomonadati</taxon>
        <taxon>Pseudomonadota</taxon>
        <taxon>Alphaproteobacteria</taxon>
        <taxon>Rhodobacterales</taxon>
        <taxon>Paracoccaceae</taxon>
        <taxon>Thioclava</taxon>
    </lineage>
</organism>